<keyword evidence="4 7" id="KW-0413">Isomerase</keyword>
<comment type="similarity">
    <text evidence="2 7">Belongs to the pseudouridine synthase RluA family.</text>
</comment>
<proteinExistence type="inferred from homology"/>
<dbReference type="InterPro" id="IPR006224">
    <property type="entry name" value="PsdUridine_synth_RluA-like_CS"/>
</dbReference>
<dbReference type="RefSeq" id="WP_245779797.1">
    <property type="nucleotide sequence ID" value="NZ_FOYM01000027.1"/>
</dbReference>
<feature type="active site" evidence="5">
    <location>
        <position position="139"/>
    </location>
</feature>
<protein>
    <recommendedName>
        <fullName evidence="7">Pseudouridine synthase</fullName>
        <ecNumber evidence="7">5.4.99.-</ecNumber>
    </recommendedName>
</protein>
<evidence type="ECO:0000256" key="7">
    <source>
        <dbReference type="RuleBase" id="RU362028"/>
    </source>
</evidence>
<dbReference type="PANTHER" id="PTHR21600">
    <property type="entry name" value="MITOCHONDRIAL RNA PSEUDOURIDINE SYNTHASE"/>
    <property type="match status" value="1"/>
</dbReference>
<dbReference type="InterPro" id="IPR006225">
    <property type="entry name" value="PsdUridine_synth_RluC/D"/>
</dbReference>
<dbReference type="STRING" id="39060.SAMN05660706_12749"/>
<dbReference type="Proteomes" id="UP000199584">
    <property type="component" value="Unassembled WGS sequence"/>
</dbReference>
<name>A0A1I6E752_9FIRM</name>
<dbReference type="InterPro" id="IPR036986">
    <property type="entry name" value="S4_RNA-bd_sf"/>
</dbReference>
<evidence type="ECO:0000256" key="6">
    <source>
        <dbReference type="PROSITE-ProRule" id="PRU00182"/>
    </source>
</evidence>
<accession>A0A1I6E752</accession>
<dbReference type="Gene3D" id="3.30.2350.10">
    <property type="entry name" value="Pseudouridine synthase"/>
    <property type="match status" value="1"/>
</dbReference>
<evidence type="ECO:0000256" key="1">
    <source>
        <dbReference type="ARBA" id="ARBA00000073"/>
    </source>
</evidence>
<dbReference type="SUPFAM" id="SSF55120">
    <property type="entry name" value="Pseudouridine synthase"/>
    <property type="match status" value="1"/>
</dbReference>
<evidence type="ECO:0000259" key="8">
    <source>
        <dbReference type="SMART" id="SM00363"/>
    </source>
</evidence>
<dbReference type="InterPro" id="IPR002942">
    <property type="entry name" value="S4_RNA-bd"/>
</dbReference>
<dbReference type="PROSITE" id="PS50889">
    <property type="entry name" value="S4"/>
    <property type="match status" value="1"/>
</dbReference>
<feature type="domain" description="RNA-binding S4" evidence="8">
    <location>
        <begin position="16"/>
        <end position="76"/>
    </location>
</feature>
<evidence type="ECO:0000256" key="3">
    <source>
        <dbReference type="ARBA" id="ARBA00022884"/>
    </source>
</evidence>
<dbReference type="SMART" id="SM00363">
    <property type="entry name" value="S4"/>
    <property type="match status" value="1"/>
</dbReference>
<dbReference type="PANTHER" id="PTHR21600:SF44">
    <property type="entry name" value="RIBOSOMAL LARGE SUBUNIT PSEUDOURIDINE SYNTHASE D"/>
    <property type="match status" value="1"/>
</dbReference>
<dbReference type="InterPro" id="IPR020103">
    <property type="entry name" value="PsdUridine_synth_cat_dom_sf"/>
</dbReference>
<dbReference type="InterPro" id="IPR050188">
    <property type="entry name" value="RluA_PseudoU_synthase"/>
</dbReference>
<reference evidence="10" key="1">
    <citation type="submission" date="2016-10" db="EMBL/GenBank/DDBJ databases">
        <authorList>
            <person name="Varghese N."/>
            <person name="Submissions S."/>
        </authorList>
    </citation>
    <scope>NUCLEOTIDE SEQUENCE [LARGE SCALE GENOMIC DNA]</scope>
    <source>
        <strain evidence="10">DSM 3669</strain>
    </source>
</reference>
<keyword evidence="3 6" id="KW-0694">RNA-binding</keyword>
<dbReference type="Gene3D" id="3.10.290.10">
    <property type="entry name" value="RNA-binding S4 domain"/>
    <property type="match status" value="1"/>
</dbReference>
<dbReference type="EMBL" id="FOYM01000027">
    <property type="protein sequence ID" value="SFR13371.1"/>
    <property type="molecule type" value="Genomic_DNA"/>
</dbReference>
<dbReference type="SUPFAM" id="SSF55174">
    <property type="entry name" value="Alpha-L RNA-binding motif"/>
    <property type="match status" value="1"/>
</dbReference>
<dbReference type="NCBIfam" id="TIGR00005">
    <property type="entry name" value="rluA_subfam"/>
    <property type="match status" value="1"/>
</dbReference>
<dbReference type="PROSITE" id="PS01129">
    <property type="entry name" value="PSI_RLU"/>
    <property type="match status" value="1"/>
</dbReference>
<keyword evidence="10" id="KW-1185">Reference proteome</keyword>
<evidence type="ECO:0000313" key="9">
    <source>
        <dbReference type="EMBL" id="SFR13371.1"/>
    </source>
</evidence>
<evidence type="ECO:0000313" key="10">
    <source>
        <dbReference type="Proteomes" id="UP000199584"/>
    </source>
</evidence>
<dbReference type="GO" id="GO:0003723">
    <property type="term" value="F:RNA binding"/>
    <property type="evidence" value="ECO:0007669"/>
    <property type="project" value="UniProtKB-KW"/>
</dbReference>
<evidence type="ECO:0000256" key="4">
    <source>
        <dbReference type="ARBA" id="ARBA00023235"/>
    </source>
</evidence>
<comment type="function">
    <text evidence="7">Responsible for synthesis of pseudouridine from uracil.</text>
</comment>
<dbReference type="AlphaFoldDB" id="A0A1I6E752"/>
<gene>
    <name evidence="9" type="ORF">SAMN05660706_12749</name>
</gene>
<sequence>MPKNETYVVTAGEAGTRLDVYVAVREVQLSRSYVQKLIGEGLIRVNGSEARANYRLKEGDTVSVTVPPPVEPEVRPEPIPLDIYYEDEDVIVVNKPRGMVVHPAEGNYTGTLVNALLYHCRDLSGINGVLRPGIVHRIDKDTSGLLMAAKNDLAHEHLAAQLKEHTVTRGYLALAHGLLKSDRGTVDAPIGRHPGDRQKMAVTDRNAKRAVTHYRVLGRAENFTLLQLRLETGRTHQIRVHLSYIGHPLAGDTRYGPNRPRFGLDGQFLHACQLGFVHPRSGDYLEFTAPLPAELAAVLKKLGLDEPT</sequence>
<dbReference type="CDD" id="cd00165">
    <property type="entry name" value="S4"/>
    <property type="match status" value="1"/>
</dbReference>
<dbReference type="InterPro" id="IPR006145">
    <property type="entry name" value="PsdUridine_synth_RsuA/RluA"/>
</dbReference>
<dbReference type="Pfam" id="PF01479">
    <property type="entry name" value="S4"/>
    <property type="match status" value="1"/>
</dbReference>
<dbReference type="EC" id="5.4.99.-" evidence="7"/>
<dbReference type="CDD" id="cd02869">
    <property type="entry name" value="PseudoU_synth_RluA_like"/>
    <property type="match status" value="1"/>
</dbReference>
<evidence type="ECO:0000256" key="5">
    <source>
        <dbReference type="PIRSR" id="PIRSR606225-1"/>
    </source>
</evidence>
<organism evidence="9 10">
    <name type="scientific">Desulfoscipio geothermicus DSM 3669</name>
    <dbReference type="NCBI Taxonomy" id="1121426"/>
    <lineage>
        <taxon>Bacteria</taxon>
        <taxon>Bacillati</taxon>
        <taxon>Bacillota</taxon>
        <taxon>Clostridia</taxon>
        <taxon>Eubacteriales</taxon>
        <taxon>Desulfallaceae</taxon>
        <taxon>Desulfoscipio</taxon>
    </lineage>
</organism>
<dbReference type="Pfam" id="PF00849">
    <property type="entry name" value="PseudoU_synth_2"/>
    <property type="match status" value="1"/>
</dbReference>
<dbReference type="FunFam" id="3.30.2350.10:FF:000006">
    <property type="entry name" value="Pseudouridine synthase"/>
    <property type="match status" value="1"/>
</dbReference>
<evidence type="ECO:0000256" key="2">
    <source>
        <dbReference type="ARBA" id="ARBA00010876"/>
    </source>
</evidence>
<dbReference type="GO" id="GO:0000455">
    <property type="term" value="P:enzyme-directed rRNA pseudouridine synthesis"/>
    <property type="evidence" value="ECO:0007669"/>
    <property type="project" value="UniProtKB-ARBA"/>
</dbReference>
<dbReference type="GO" id="GO:0120159">
    <property type="term" value="F:rRNA pseudouridine synthase activity"/>
    <property type="evidence" value="ECO:0007669"/>
    <property type="project" value="UniProtKB-ARBA"/>
</dbReference>
<comment type="catalytic activity">
    <reaction evidence="1 7">
        <text>a uridine in RNA = a pseudouridine in RNA</text>
        <dbReference type="Rhea" id="RHEA:48348"/>
        <dbReference type="Rhea" id="RHEA-COMP:12068"/>
        <dbReference type="Rhea" id="RHEA-COMP:12069"/>
        <dbReference type="ChEBI" id="CHEBI:65314"/>
        <dbReference type="ChEBI" id="CHEBI:65315"/>
    </reaction>
</comment>